<accession>A0A1D2J8P7</accession>
<dbReference type="VEuPathDB" id="FungiDB:PABG_01531"/>
<evidence type="ECO:0000256" key="1">
    <source>
        <dbReference type="SAM" id="MobiDB-lite"/>
    </source>
</evidence>
<name>A0A1D2J8P7_PARBR</name>
<protein>
    <submittedName>
        <fullName evidence="2">Uncharacterized protein</fullName>
    </submittedName>
</protein>
<comment type="caution">
    <text evidence="2">The sequence shown here is derived from an EMBL/GenBank/DDBJ whole genome shotgun (WGS) entry which is preliminary data.</text>
</comment>
<dbReference type="VEuPathDB" id="FungiDB:PADG_04141"/>
<organism evidence="2 3">
    <name type="scientific">Paracoccidioides brasiliensis</name>
    <dbReference type="NCBI Taxonomy" id="121759"/>
    <lineage>
        <taxon>Eukaryota</taxon>
        <taxon>Fungi</taxon>
        <taxon>Dikarya</taxon>
        <taxon>Ascomycota</taxon>
        <taxon>Pezizomycotina</taxon>
        <taxon>Eurotiomycetes</taxon>
        <taxon>Eurotiomycetidae</taxon>
        <taxon>Onygenales</taxon>
        <taxon>Ajellomycetaceae</taxon>
        <taxon>Paracoccidioides</taxon>
    </lineage>
</organism>
<gene>
    <name evidence="2" type="ORF">ACO22_05993</name>
</gene>
<dbReference type="AlphaFoldDB" id="A0A1D2J8P7"/>
<proteinExistence type="predicted"/>
<evidence type="ECO:0000313" key="2">
    <source>
        <dbReference type="EMBL" id="ODH20049.1"/>
    </source>
</evidence>
<reference evidence="2 3" key="1">
    <citation type="submission" date="2016-06" db="EMBL/GenBank/DDBJ databases">
        <authorList>
            <person name="Kjaerup R.B."/>
            <person name="Dalgaard T.S."/>
            <person name="Juul-Madsen H.R."/>
        </authorList>
    </citation>
    <scope>NUCLEOTIDE SEQUENCE [LARGE SCALE GENOMIC DNA]</scope>
    <source>
        <strain evidence="2 3">Pb300</strain>
    </source>
</reference>
<feature type="region of interest" description="Disordered" evidence="1">
    <location>
        <begin position="35"/>
        <end position="60"/>
    </location>
</feature>
<dbReference type="EMBL" id="LZYO01000296">
    <property type="protein sequence ID" value="ODH20049.1"/>
    <property type="molecule type" value="Genomic_DNA"/>
</dbReference>
<evidence type="ECO:0000313" key="3">
    <source>
        <dbReference type="Proteomes" id="UP000242814"/>
    </source>
</evidence>
<sequence length="102" mass="11722">MPMRVAEILSDLTSLRVCGHPEALVLVNVHKTLSNSETDHQQHTQHSRNNNAQSEDLRRAQDLIELHNDVMLKQLNRPGGGLNEELRKARQDVDRVLRELDR</sequence>
<dbReference type="Proteomes" id="UP000242814">
    <property type="component" value="Unassembled WGS sequence"/>
</dbReference>